<evidence type="ECO:0000313" key="3">
    <source>
        <dbReference type="Proteomes" id="UP001501721"/>
    </source>
</evidence>
<name>A0ABN3LVQ7_9ACTN</name>
<reference evidence="2 3" key="1">
    <citation type="journal article" date="2019" name="Int. J. Syst. Evol. Microbiol.">
        <title>The Global Catalogue of Microorganisms (GCM) 10K type strain sequencing project: providing services to taxonomists for standard genome sequencing and annotation.</title>
        <authorList>
            <consortium name="The Broad Institute Genomics Platform"/>
            <consortium name="The Broad Institute Genome Sequencing Center for Infectious Disease"/>
            <person name="Wu L."/>
            <person name="Ma J."/>
        </authorList>
    </citation>
    <scope>NUCLEOTIDE SEQUENCE [LARGE SCALE GENOMIC DNA]</scope>
    <source>
        <strain evidence="2 3">JCM 6923</strain>
    </source>
</reference>
<organism evidence="2 3">
    <name type="scientific">Streptomyces graminearus</name>
    <dbReference type="NCBI Taxonomy" id="284030"/>
    <lineage>
        <taxon>Bacteria</taxon>
        <taxon>Bacillati</taxon>
        <taxon>Actinomycetota</taxon>
        <taxon>Actinomycetes</taxon>
        <taxon>Kitasatosporales</taxon>
        <taxon>Streptomycetaceae</taxon>
        <taxon>Streptomyces</taxon>
    </lineage>
</organism>
<dbReference type="EMBL" id="BAAATL010000017">
    <property type="protein sequence ID" value="GAA2489821.1"/>
    <property type="molecule type" value="Genomic_DNA"/>
</dbReference>
<feature type="region of interest" description="Disordered" evidence="1">
    <location>
        <begin position="27"/>
        <end position="91"/>
    </location>
</feature>
<proteinExistence type="predicted"/>
<evidence type="ECO:0000256" key="1">
    <source>
        <dbReference type="SAM" id="MobiDB-lite"/>
    </source>
</evidence>
<feature type="compositionally biased region" description="Polar residues" evidence="1">
    <location>
        <begin position="74"/>
        <end position="91"/>
    </location>
</feature>
<dbReference type="Proteomes" id="UP001501721">
    <property type="component" value="Unassembled WGS sequence"/>
</dbReference>
<evidence type="ECO:0000313" key="2">
    <source>
        <dbReference type="EMBL" id="GAA2489821.1"/>
    </source>
</evidence>
<gene>
    <name evidence="2" type="ORF">GCM10010422_40330</name>
</gene>
<keyword evidence="3" id="KW-1185">Reference proteome</keyword>
<evidence type="ECO:0008006" key="4">
    <source>
        <dbReference type="Google" id="ProtNLM"/>
    </source>
</evidence>
<accession>A0ABN3LVQ7</accession>
<feature type="compositionally biased region" description="Polar residues" evidence="1">
    <location>
        <begin position="49"/>
        <end position="62"/>
    </location>
</feature>
<protein>
    <recommendedName>
        <fullName evidence="4">Secreted protein</fullName>
    </recommendedName>
</protein>
<comment type="caution">
    <text evidence="2">The sequence shown here is derived from an EMBL/GenBank/DDBJ whole genome shotgun (WGS) entry which is preliminary data.</text>
</comment>
<sequence length="91" mass="9486">MTEIIVAFIGGMFALGAAVITARWSRSRTADNPTHTPLPVNPQSDDENSNAPRPSSSNQPDSAATGGASIGQFIGTNNGSVSQTNYHDGKR</sequence>
<dbReference type="RefSeq" id="WP_346078427.1">
    <property type="nucleotide sequence ID" value="NZ_BAAATL010000017.1"/>
</dbReference>